<sequence length="135" mass="15319">MLVTTTGNIWNQIDPSSQKDYFTIFDNDDDDNEYYYSRFCINMESSRNDRPILPCNISTPIPGGADMLFLIVGENVFNIKANALHPTDIENNRIAIIQFGGNCHHFAQIQYETVGANRTSTVPIYSTIDFKISNE</sequence>
<evidence type="ECO:0000313" key="2">
    <source>
        <dbReference type="Proteomes" id="UP000887458"/>
    </source>
</evidence>
<reference evidence="1 2" key="1">
    <citation type="journal article" date="2018" name="J. Allergy Clin. Immunol.">
        <title>High-quality assembly of Dermatophagoides pteronyssinus genome and transcriptome reveals a wide range of novel allergens.</title>
        <authorList>
            <person name="Liu X.Y."/>
            <person name="Yang K.Y."/>
            <person name="Wang M.Q."/>
            <person name="Kwok J.S."/>
            <person name="Zeng X."/>
            <person name="Yang Z."/>
            <person name="Xiao X.J."/>
            <person name="Lau C.P."/>
            <person name="Li Y."/>
            <person name="Huang Z.M."/>
            <person name="Ba J.G."/>
            <person name="Yim A.K."/>
            <person name="Ouyang C.Y."/>
            <person name="Ngai S.M."/>
            <person name="Chan T.F."/>
            <person name="Leung E.L."/>
            <person name="Liu L."/>
            <person name="Liu Z.G."/>
            <person name="Tsui S.K."/>
        </authorList>
    </citation>
    <scope>NUCLEOTIDE SEQUENCE [LARGE SCALE GENOMIC DNA]</scope>
    <source>
        <strain evidence="1">Derp</strain>
    </source>
</reference>
<proteinExistence type="predicted"/>
<comment type="caution">
    <text evidence="1">The sequence shown here is derived from an EMBL/GenBank/DDBJ whole genome shotgun (WGS) entry which is preliminary data.</text>
</comment>
<protein>
    <submittedName>
        <fullName evidence="1">Uncharacterized protein</fullName>
    </submittedName>
</protein>
<name>A0ABQ8JKB7_DERPT</name>
<accession>A0ABQ8JKB7</accession>
<reference evidence="1 2" key="2">
    <citation type="journal article" date="2022" name="Mol. Biol. Evol.">
        <title>Comparative Genomics Reveals Insights into the Divergent Evolution of Astigmatic Mites and Household Pest Adaptations.</title>
        <authorList>
            <person name="Xiong Q."/>
            <person name="Wan A.T."/>
            <person name="Liu X."/>
            <person name="Fung C.S."/>
            <person name="Xiao X."/>
            <person name="Malainual N."/>
            <person name="Hou J."/>
            <person name="Wang L."/>
            <person name="Wang M."/>
            <person name="Yang K.Y."/>
            <person name="Cui Y."/>
            <person name="Leung E.L."/>
            <person name="Nong W."/>
            <person name="Shin S.K."/>
            <person name="Au S.W."/>
            <person name="Jeong K.Y."/>
            <person name="Chew F.T."/>
            <person name="Hui J.H."/>
            <person name="Leung T.F."/>
            <person name="Tungtrongchitr A."/>
            <person name="Zhong N."/>
            <person name="Liu Z."/>
            <person name="Tsui S.K."/>
        </authorList>
    </citation>
    <scope>NUCLEOTIDE SEQUENCE [LARGE SCALE GENOMIC DNA]</scope>
    <source>
        <strain evidence="1">Derp</strain>
    </source>
</reference>
<dbReference type="Proteomes" id="UP000887458">
    <property type="component" value="Unassembled WGS sequence"/>
</dbReference>
<keyword evidence="2" id="KW-1185">Reference proteome</keyword>
<evidence type="ECO:0000313" key="1">
    <source>
        <dbReference type="EMBL" id="KAH9423053.1"/>
    </source>
</evidence>
<organism evidence="1 2">
    <name type="scientific">Dermatophagoides pteronyssinus</name>
    <name type="common">European house dust mite</name>
    <dbReference type="NCBI Taxonomy" id="6956"/>
    <lineage>
        <taxon>Eukaryota</taxon>
        <taxon>Metazoa</taxon>
        <taxon>Ecdysozoa</taxon>
        <taxon>Arthropoda</taxon>
        <taxon>Chelicerata</taxon>
        <taxon>Arachnida</taxon>
        <taxon>Acari</taxon>
        <taxon>Acariformes</taxon>
        <taxon>Sarcoptiformes</taxon>
        <taxon>Astigmata</taxon>
        <taxon>Psoroptidia</taxon>
        <taxon>Analgoidea</taxon>
        <taxon>Pyroglyphidae</taxon>
        <taxon>Dermatophagoidinae</taxon>
        <taxon>Dermatophagoides</taxon>
    </lineage>
</organism>
<dbReference type="EMBL" id="NJHN03000034">
    <property type="protein sequence ID" value="KAH9423053.1"/>
    <property type="molecule type" value="Genomic_DNA"/>
</dbReference>
<gene>
    <name evidence="1" type="ORF">DERP_007645</name>
</gene>